<keyword evidence="4 9" id="KW-0274">FAD</keyword>
<dbReference type="PRINTS" id="PR00411">
    <property type="entry name" value="PNDRDTASEI"/>
</dbReference>
<dbReference type="Gene3D" id="3.30.390.30">
    <property type="match status" value="1"/>
</dbReference>
<dbReference type="PANTHER" id="PTHR22912">
    <property type="entry name" value="DISULFIDE OXIDOREDUCTASE"/>
    <property type="match status" value="1"/>
</dbReference>
<dbReference type="SUPFAM" id="SSF55424">
    <property type="entry name" value="FAD/NAD-linked reductases, dimerisation (C-terminal) domain"/>
    <property type="match status" value="1"/>
</dbReference>
<dbReference type="PROSITE" id="PS00076">
    <property type="entry name" value="PYRIDINE_REDOX_1"/>
    <property type="match status" value="1"/>
</dbReference>
<dbReference type="Pfam" id="PF07992">
    <property type="entry name" value="Pyr_redox_2"/>
    <property type="match status" value="1"/>
</dbReference>
<reference evidence="12 13" key="1">
    <citation type="submission" date="2017-11" db="EMBL/GenBank/DDBJ databases">
        <title>Isolation and Characterization of Family Methanocellaceae Species from Potential Methane Hydrate Area Offshore Southwestern Taiwan.</title>
        <authorList>
            <person name="Zhang W.-L."/>
            <person name="Chen W.-C."/>
            <person name="Lai M.-C."/>
            <person name="Chen S.-C."/>
        </authorList>
    </citation>
    <scope>NUCLEOTIDE SEQUENCE [LARGE SCALE GENOMIC DNA]</scope>
    <source>
        <strain evidence="12 13">CWC-04</strain>
    </source>
</reference>
<organism evidence="12 13">
    <name type="scientific">Methanooceanicella nereidis</name>
    <dbReference type="NCBI Taxonomy" id="2052831"/>
    <lineage>
        <taxon>Archaea</taxon>
        <taxon>Methanobacteriati</taxon>
        <taxon>Methanobacteriota</taxon>
        <taxon>Stenosarchaea group</taxon>
        <taxon>Methanomicrobia</taxon>
        <taxon>Methanocellales</taxon>
        <taxon>Methanocellaceae</taxon>
        <taxon>Methanooceanicella</taxon>
    </lineage>
</organism>
<dbReference type="FunFam" id="3.30.390.30:FF:000001">
    <property type="entry name" value="Dihydrolipoyl dehydrogenase"/>
    <property type="match status" value="1"/>
</dbReference>
<dbReference type="GO" id="GO:0006103">
    <property type="term" value="P:2-oxoglutarate metabolic process"/>
    <property type="evidence" value="ECO:0007669"/>
    <property type="project" value="TreeGrafter"/>
</dbReference>
<dbReference type="PRINTS" id="PR00368">
    <property type="entry name" value="FADPNR"/>
</dbReference>
<proteinExistence type="inferred from homology"/>
<dbReference type="InterPro" id="IPR036188">
    <property type="entry name" value="FAD/NAD-bd_sf"/>
</dbReference>
<dbReference type="AlphaFoldDB" id="A0AAP2RAR3"/>
<dbReference type="RefSeq" id="WP_230740643.1">
    <property type="nucleotide sequence ID" value="NZ_PGCK01000002.1"/>
</dbReference>
<keyword evidence="8 9" id="KW-0676">Redox-active center</keyword>
<dbReference type="InterPro" id="IPR001100">
    <property type="entry name" value="Pyr_nuc-diS_OxRdtase"/>
</dbReference>
<evidence type="ECO:0000256" key="1">
    <source>
        <dbReference type="ARBA" id="ARBA00001974"/>
    </source>
</evidence>
<evidence type="ECO:0000256" key="2">
    <source>
        <dbReference type="ARBA" id="ARBA00007532"/>
    </source>
</evidence>
<keyword evidence="7" id="KW-1015">Disulfide bond</keyword>
<dbReference type="Proteomes" id="UP001320159">
    <property type="component" value="Unassembled WGS sequence"/>
</dbReference>
<dbReference type="PIRSF" id="PIRSF000350">
    <property type="entry name" value="Mercury_reductase_MerA"/>
    <property type="match status" value="1"/>
</dbReference>
<comment type="cofactor">
    <cofactor evidence="1">
        <name>FAD</name>
        <dbReference type="ChEBI" id="CHEBI:57692"/>
    </cofactor>
</comment>
<evidence type="ECO:0000256" key="7">
    <source>
        <dbReference type="ARBA" id="ARBA00023157"/>
    </source>
</evidence>
<dbReference type="InterPro" id="IPR016156">
    <property type="entry name" value="FAD/NAD-linked_Rdtase_dimer_sf"/>
</dbReference>
<keyword evidence="13" id="KW-1185">Reference proteome</keyword>
<dbReference type="PANTHER" id="PTHR22912:SF151">
    <property type="entry name" value="DIHYDROLIPOYL DEHYDROGENASE, MITOCHONDRIAL"/>
    <property type="match status" value="1"/>
</dbReference>
<comment type="similarity">
    <text evidence="2 9">Belongs to the class-I pyridine nucleotide-disulfide oxidoreductase family.</text>
</comment>
<comment type="caution">
    <text evidence="12">The sequence shown here is derived from an EMBL/GenBank/DDBJ whole genome shotgun (WGS) entry which is preliminary data.</text>
</comment>
<feature type="domain" description="Pyridine nucleotide-disulphide oxidoreductase dimerisation" evidence="10">
    <location>
        <begin position="341"/>
        <end position="450"/>
    </location>
</feature>
<dbReference type="GO" id="GO:0004148">
    <property type="term" value="F:dihydrolipoyl dehydrogenase (NADH) activity"/>
    <property type="evidence" value="ECO:0007669"/>
    <property type="project" value="TreeGrafter"/>
</dbReference>
<evidence type="ECO:0000256" key="5">
    <source>
        <dbReference type="ARBA" id="ARBA00023002"/>
    </source>
</evidence>
<dbReference type="InterPro" id="IPR023753">
    <property type="entry name" value="FAD/NAD-binding_dom"/>
</dbReference>
<evidence type="ECO:0000256" key="9">
    <source>
        <dbReference type="RuleBase" id="RU003691"/>
    </source>
</evidence>
<gene>
    <name evidence="12" type="ORF">CUJ83_03445</name>
</gene>
<dbReference type="Gene3D" id="3.50.50.60">
    <property type="entry name" value="FAD/NAD(P)-binding domain"/>
    <property type="match status" value="2"/>
</dbReference>
<name>A0AAP2RAR3_9EURY</name>
<dbReference type="SUPFAM" id="SSF51905">
    <property type="entry name" value="FAD/NAD(P)-binding domain"/>
    <property type="match status" value="1"/>
</dbReference>
<feature type="domain" description="FAD/NAD(P)-binding" evidence="11">
    <location>
        <begin position="4"/>
        <end position="318"/>
    </location>
</feature>
<dbReference type="InterPro" id="IPR004099">
    <property type="entry name" value="Pyr_nucl-diS_OxRdtase_dimer"/>
</dbReference>
<keyword evidence="3 9" id="KW-0285">Flavoprotein</keyword>
<evidence type="ECO:0000256" key="8">
    <source>
        <dbReference type="ARBA" id="ARBA00023284"/>
    </source>
</evidence>
<evidence type="ECO:0000313" key="13">
    <source>
        <dbReference type="Proteomes" id="UP001320159"/>
    </source>
</evidence>
<protein>
    <submittedName>
        <fullName evidence="12">Dihydrolipoyl dehydrogenase</fullName>
    </submittedName>
</protein>
<keyword evidence="5 9" id="KW-0560">Oxidoreductase</keyword>
<evidence type="ECO:0000256" key="3">
    <source>
        <dbReference type="ARBA" id="ARBA00022630"/>
    </source>
</evidence>
<evidence type="ECO:0000259" key="10">
    <source>
        <dbReference type="Pfam" id="PF02852"/>
    </source>
</evidence>
<dbReference type="GO" id="GO:0050660">
    <property type="term" value="F:flavin adenine dinucleotide binding"/>
    <property type="evidence" value="ECO:0007669"/>
    <property type="project" value="TreeGrafter"/>
</dbReference>
<dbReference type="Pfam" id="PF02852">
    <property type="entry name" value="Pyr_redox_dim"/>
    <property type="match status" value="1"/>
</dbReference>
<evidence type="ECO:0000313" key="12">
    <source>
        <dbReference type="EMBL" id="MCD1294049.1"/>
    </source>
</evidence>
<dbReference type="EMBL" id="PGCK01000002">
    <property type="protein sequence ID" value="MCD1294049.1"/>
    <property type="molecule type" value="Genomic_DNA"/>
</dbReference>
<accession>A0AAP2RAR3</accession>
<sequence length="475" mass="52488">MEKYDVIVIGSGAGFNVAYDAVNEGLNVALLEHGPLGGTCLNTGCIPSKTLIYPADVIRILQDAKSVGVEGNISRVDFDFIMKRMRGIVEKERRSMEEGIRSADNLTWYRKTSEFISDHTLKCGDETVNAPKIVIASGSREGIPPIEGLKETGYIDHVSLLKLDKLPGSLIIIGGGYIGCEYGHFFSALGSDVTLIGRSATLMDDEEPEVSNTVTRVLSRDFKVHTNHEAQKVEAEKDKKVVHAKNRNDDKMYRFEAEEILVATGRRSNSDILKPERTGVETDKKGWIKVNKYLETNKPGIYALGDATGKNMYRHTANYEAEVVSANMLRGERMENDQHAIPHAVFTHPQIGGVGMKESEAAEAGYNILVGKAVYMDAAKGYAMAEQDGFVKLIVEKDTRKILGCSIIGPEAPVMIQQVVYLMNTDSQDLTPLMRAQIIHPTLSEVITKAVGNLEEPESYHEKLRLEERGREARA</sequence>
<dbReference type="InterPro" id="IPR050151">
    <property type="entry name" value="Class-I_Pyr_Nuc-Dis_Oxidored"/>
</dbReference>
<evidence type="ECO:0000259" key="11">
    <source>
        <dbReference type="Pfam" id="PF07992"/>
    </source>
</evidence>
<evidence type="ECO:0000256" key="4">
    <source>
        <dbReference type="ARBA" id="ARBA00022827"/>
    </source>
</evidence>
<dbReference type="NCBIfam" id="NF004947">
    <property type="entry name" value="PRK06292.2-5"/>
    <property type="match status" value="1"/>
</dbReference>
<dbReference type="InterPro" id="IPR012999">
    <property type="entry name" value="Pyr_OxRdtase_I_AS"/>
</dbReference>
<evidence type="ECO:0000256" key="6">
    <source>
        <dbReference type="ARBA" id="ARBA00023027"/>
    </source>
</evidence>
<keyword evidence="6" id="KW-0520">NAD</keyword>